<sequence length="72" mass="8060">MPLRHILDFSLCKYLDRINGMTPLRKQSPGQHRGPCANIFPEQAISALIVSLSERKIHDGDPGLHVTIITKN</sequence>
<reference evidence="1 2" key="1">
    <citation type="submission" date="2016-11" db="EMBL/GenBank/DDBJ databases">
        <title>Comparative genomics of co-occurring bacteria in distinct bioleaching systems unravels niche-specific adaptation.</title>
        <authorList>
            <person name="Zhang X."/>
            <person name="Liu X."/>
            <person name="Yin H."/>
        </authorList>
    </citation>
    <scope>NUCLEOTIDE SEQUENCE [LARGE SCALE GENOMIC DNA]</scope>
    <source>
        <strain evidence="1 2">DX</strain>
    </source>
</reference>
<evidence type="ECO:0000313" key="2">
    <source>
        <dbReference type="Proteomes" id="UP000188586"/>
    </source>
</evidence>
<evidence type="ECO:0000313" key="1">
    <source>
        <dbReference type="EMBL" id="OOH75271.1"/>
    </source>
</evidence>
<protein>
    <submittedName>
        <fullName evidence="1">Uncharacterized protein</fullName>
    </submittedName>
</protein>
<dbReference type="EMBL" id="MPOJ01000001">
    <property type="protein sequence ID" value="OOH75271.1"/>
    <property type="molecule type" value="Genomic_DNA"/>
</dbReference>
<name>A0A1V3T046_9BACT</name>
<dbReference type="Proteomes" id="UP000188586">
    <property type="component" value="Unassembled WGS sequence"/>
</dbReference>
<dbReference type="AlphaFoldDB" id="A0A1V3T046"/>
<comment type="caution">
    <text evidence="1">The sequence shown here is derived from an EMBL/GenBank/DDBJ whole genome shotgun (WGS) entry which is preliminary data.</text>
</comment>
<organism evidence="1 2">
    <name type="scientific">Leptospirillum ferriphilum</name>
    <dbReference type="NCBI Taxonomy" id="178606"/>
    <lineage>
        <taxon>Bacteria</taxon>
        <taxon>Pseudomonadati</taxon>
        <taxon>Nitrospirota</taxon>
        <taxon>Nitrospiria</taxon>
        <taxon>Nitrospirales</taxon>
        <taxon>Nitrospiraceae</taxon>
        <taxon>Leptospirillum</taxon>
    </lineage>
</organism>
<proteinExistence type="predicted"/>
<gene>
    <name evidence="1" type="ORF">BOX24_00190</name>
</gene>
<accession>A0A1V3T046</accession>